<dbReference type="SMART" id="SM01019">
    <property type="entry name" value="B3"/>
    <property type="match status" value="1"/>
</dbReference>
<sequence>MIQNLQKTTPLDLQSSAMKMPHQPLPFSASKTQYLFYGNSSENPKKSLVSTTLSLSSCENPKKRKMNSDDLKVSCIPSDYKLTKVERKIAQMRNLTNEERALDEWYGVSTDLTLFKDPWIIKKVFHFSSIMDMPPINTLCLLDVVESSQNSEESLVSLDLCLYDRTWPHDPNVAYNKPTSEEKMNLAWMRTKSNEARKEEERYNVSTELTLLTVADPWTLKKVMTKCSLGHLKRLVLKESFVHIHILRYLPVDDQMMVQQGPGLTVDLYDHDTDSTHKLLLKKWAKSPRFVLLSGWHTCFVTRRGLKKGDVIGMYWDRSESKIHFCVLSRAPMDSAPLPPLP</sequence>
<dbReference type="EMBL" id="JAEFBK010000009">
    <property type="protein sequence ID" value="KAG7569053.1"/>
    <property type="molecule type" value="Genomic_DNA"/>
</dbReference>
<evidence type="ECO:0000313" key="3">
    <source>
        <dbReference type="Proteomes" id="UP000694240"/>
    </source>
</evidence>
<feature type="domain" description="TF-B3" evidence="1">
    <location>
        <begin position="220"/>
        <end position="331"/>
    </location>
</feature>
<protein>
    <submittedName>
        <fullName evidence="2">B3 DNA binding domain</fullName>
    </submittedName>
</protein>
<keyword evidence="3" id="KW-1185">Reference proteome</keyword>
<accession>A0A8T2A655</accession>
<dbReference type="PANTHER" id="PTHR34269:SF18">
    <property type="entry name" value="TF-B3 DOMAIN-CONTAINING PROTEIN"/>
    <property type="match status" value="1"/>
</dbReference>
<reference evidence="2 3" key="1">
    <citation type="submission" date="2020-12" db="EMBL/GenBank/DDBJ databases">
        <title>Concerted genomic and epigenomic changes stabilize Arabidopsis allopolyploids.</title>
        <authorList>
            <person name="Chen Z."/>
        </authorList>
    </citation>
    <scope>NUCLEOTIDE SEQUENCE [LARGE SCALE GENOMIC DNA]</scope>
    <source>
        <strain evidence="2">Allo738</strain>
        <tissue evidence="2">Leaf</tissue>
    </source>
</reference>
<dbReference type="AlphaFoldDB" id="A0A8T2A655"/>
<dbReference type="CDD" id="cd10017">
    <property type="entry name" value="B3_DNA"/>
    <property type="match status" value="1"/>
</dbReference>
<gene>
    <name evidence="2" type="ORF">ISN45_Aa04g018120</name>
</gene>
<dbReference type="InterPro" id="IPR051442">
    <property type="entry name" value="B3_domain"/>
</dbReference>
<comment type="caution">
    <text evidence="2">The sequence shown here is derived from an EMBL/GenBank/DDBJ whole genome shotgun (WGS) entry which is preliminary data.</text>
</comment>
<dbReference type="GO" id="GO:0003677">
    <property type="term" value="F:DNA binding"/>
    <property type="evidence" value="ECO:0007669"/>
    <property type="project" value="InterPro"/>
</dbReference>
<dbReference type="Proteomes" id="UP000694240">
    <property type="component" value="Chromosome 9"/>
</dbReference>
<dbReference type="InterPro" id="IPR003340">
    <property type="entry name" value="B3_DNA-bd"/>
</dbReference>
<evidence type="ECO:0000313" key="2">
    <source>
        <dbReference type="EMBL" id="KAG7569053.1"/>
    </source>
</evidence>
<organism evidence="2 3">
    <name type="scientific">Arabidopsis thaliana x Arabidopsis arenosa</name>
    <dbReference type="NCBI Taxonomy" id="1240361"/>
    <lineage>
        <taxon>Eukaryota</taxon>
        <taxon>Viridiplantae</taxon>
        <taxon>Streptophyta</taxon>
        <taxon>Embryophyta</taxon>
        <taxon>Tracheophyta</taxon>
        <taxon>Spermatophyta</taxon>
        <taxon>Magnoliopsida</taxon>
        <taxon>eudicotyledons</taxon>
        <taxon>Gunneridae</taxon>
        <taxon>Pentapetalae</taxon>
        <taxon>rosids</taxon>
        <taxon>malvids</taxon>
        <taxon>Brassicales</taxon>
        <taxon>Brassicaceae</taxon>
        <taxon>Camelineae</taxon>
        <taxon>Arabidopsis</taxon>
    </lineage>
</organism>
<proteinExistence type="predicted"/>
<name>A0A8T2A655_9BRAS</name>
<dbReference type="PANTHER" id="PTHR34269">
    <property type="entry name" value="TRANSCRIPTION FACTOR B3-DOMAIN FAMILY-RELATED"/>
    <property type="match status" value="1"/>
</dbReference>
<evidence type="ECO:0000259" key="1">
    <source>
        <dbReference type="SMART" id="SM01019"/>
    </source>
</evidence>